<keyword evidence="8" id="KW-1185">Reference proteome</keyword>
<dbReference type="Gene3D" id="2.130.10.10">
    <property type="entry name" value="YVTN repeat-like/Quinoprotein amine dehydrogenase"/>
    <property type="match status" value="1"/>
</dbReference>
<dbReference type="GO" id="GO:0031145">
    <property type="term" value="P:anaphase-promoting complex-dependent catabolic process"/>
    <property type="evidence" value="ECO:0007669"/>
    <property type="project" value="TreeGrafter"/>
</dbReference>
<accession>U4LNG7</accession>
<gene>
    <name evidence="7" type="ORF">PCON_01335</name>
</gene>
<dbReference type="InterPro" id="IPR056150">
    <property type="entry name" value="WD40_CDC20-Fz"/>
</dbReference>
<dbReference type="GO" id="GO:0010997">
    <property type="term" value="F:anaphase-promoting complex binding"/>
    <property type="evidence" value="ECO:0007669"/>
    <property type="project" value="InterPro"/>
</dbReference>
<dbReference type="InterPro" id="IPR001680">
    <property type="entry name" value="WD40_rpt"/>
</dbReference>
<proteinExistence type="inferred from homology"/>
<dbReference type="GO" id="GO:0005680">
    <property type="term" value="C:anaphase-promoting complex"/>
    <property type="evidence" value="ECO:0007669"/>
    <property type="project" value="TreeGrafter"/>
</dbReference>
<dbReference type="STRING" id="1076935.U4LNG7"/>
<evidence type="ECO:0000256" key="2">
    <source>
        <dbReference type="ARBA" id="ARBA00022574"/>
    </source>
</evidence>
<dbReference type="InterPro" id="IPR033010">
    <property type="entry name" value="Cdc20/Fizzy"/>
</dbReference>
<feature type="repeat" description="WD" evidence="4">
    <location>
        <begin position="373"/>
        <end position="407"/>
    </location>
</feature>
<sequence length="645" mass="71311">MANLRLTPGSGHRTPHRTPDRFIPTLVNASSFRMGAPTSELTPDERLMRRHVTGAATRNRSISPTRRPRGGEPHRPNRRLSAGGVGMFSVGIPAGLAPDNATPTTPRQRGREIDGNIFSNRRSPERERQAHESRLSAALGIDRAQRVFHYGPERDMVPVSPRADRFGRGGIPGSPGMVPNHRDELWDSTLAGQNDQQQQKKSVTRSVPTTPFRVLDAPGLRDDYYCSLIAYSVHTHSLAVGLHSDVYTWQEATGARPFKQWSSAHVTSLAFSCAMKTNNILAIGRIDGSLTLWHPDERVPRIDHPHSASIACIAWKPTITQRTARNPGGGYSPLSDDLLVGDEMGNVYLYAVHWGLYNAVTKQEATMYQLRKITVHSQQICGLAWRRDGEQFVTGGNDNTAYLFELNKVEGPYNQQGFRAIIEEPLTSDGAKHTWNHGAAVKAIAFCPWQETLVATGGGSNDRGIHFFHTGTGVCLRTINVSAQVTSLIWSTNHREIAATLGYANPDHPVRIVVYNWPECKQVVSVPWQEEMRALFAVAYPGGPHISEGSLTVEDGQAIAEDPEEEEDEVAGMIRALSPSKPLRKQKRRESEGCIVVAASDETVRFHEIWSPDRREVYASSGVLGGSYILEQIEGIEREGPETIR</sequence>
<dbReference type="SUPFAM" id="SSF50978">
    <property type="entry name" value="WD40 repeat-like"/>
    <property type="match status" value="1"/>
</dbReference>
<dbReference type="SMART" id="SM00320">
    <property type="entry name" value="WD40"/>
    <property type="match status" value="4"/>
</dbReference>
<dbReference type="AlphaFoldDB" id="U4LNG7"/>
<evidence type="ECO:0000313" key="7">
    <source>
        <dbReference type="EMBL" id="CCX33493.1"/>
    </source>
</evidence>
<comment type="similarity">
    <text evidence="1">Belongs to the WD repeat CDC20/Fizzy family.</text>
</comment>
<reference evidence="7 8" key="1">
    <citation type="journal article" date="2013" name="PLoS Genet.">
        <title>The genome and development-dependent transcriptomes of Pyronema confluens: a window into fungal evolution.</title>
        <authorList>
            <person name="Traeger S."/>
            <person name="Altegoer F."/>
            <person name="Freitag M."/>
            <person name="Gabaldon T."/>
            <person name="Kempken F."/>
            <person name="Kumar A."/>
            <person name="Marcet-Houben M."/>
            <person name="Poggeler S."/>
            <person name="Stajich J.E."/>
            <person name="Nowrousian M."/>
        </authorList>
    </citation>
    <scope>NUCLEOTIDE SEQUENCE [LARGE SCALE GENOMIC DNA]</scope>
    <source>
        <strain evidence="8">CBS 100304</strain>
        <tissue evidence="7">Vegetative mycelium</tissue>
    </source>
</reference>
<feature type="domain" description="CDC20/Fizzy WD40" evidence="6">
    <location>
        <begin position="215"/>
        <end position="546"/>
    </location>
</feature>
<dbReference type="GO" id="GO:1905786">
    <property type="term" value="P:positive regulation of anaphase-promoting complex-dependent catabolic process"/>
    <property type="evidence" value="ECO:0007669"/>
    <property type="project" value="TreeGrafter"/>
</dbReference>
<evidence type="ECO:0000256" key="5">
    <source>
        <dbReference type="SAM" id="MobiDB-lite"/>
    </source>
</evidence>
<keyword evidence="2 4" id="KW-0853">WD repeat</keyword>
<dbReference type="Pfam" id="PF24807">
    <property type="entry name" value="WD40_CDC20-Fz"/>
    <property type="match status" value="1"/>
</dbReference>
<dbReference type="PANTHER" id="PTHR19918">
    <property type="entry name" value="CELL DIVISION CYCLE 20 CDC20 FIZZY -RELATED"/>
    <property type="match status" value="1"/>
</dbReference>
<dbReference type="EMBL" id="HF936132">
    <property type="protein sequence ID" value="CCX33493.1"/>
    <property type="molecule type" value="Genomic_DNA"/>
</dbReference>
<evidence type="ECO:0000256" key="3">
    <source>
        <dbReference type="ARBA" id="ARBA00022737"/>
    </source>
</evidence>
<dbReference type="InterPro" id="IPR036322">
    <property type="entry name" value="WD40_repeat_dom_sf"/>
</dbReference>
<dbReference type="GO" id="GO:1990757">
    <property type="term" value="F:ubiquitin ligase activator activity"/>
    <property type="evidence" value="ECO:0007669"/>
    <property type="project" value="TreeGrafter"/>
</dbReference>
<dbReference type="OrthoDB" id="10263272at2759"/>
<name>U4LNG7_PYROM</name>
<dbReference type="OMA" id="IPWGPYG"/>
<keyword evidence="3" id="KW-0677">Repeat</keyword>
<evidence type="ECO:0000256" key="4">
    <source>
        <dbReference type="PROSITE-ProRule" id="PRU00221"/>
    </source>
</evidence>
<dbReference type="PANTHER" id="PTHR19918:SF5">
    <property type="entry name" value="MEIOSIS-SPECIFIC APC_C ACTIVATOR PROTEIN AMA1"/>
    <property type="match status" value="1"/>
</dbReference>
<protein>
    <submittedName>
        <fullName evidence="7">Similar to Uncharacterized WD repeat-containing protein C13G6.08 acc. no. Q09786</fullName>
    </submittedName>
</protein>
<dbReference type="Proteomes" id="UP000018144">
    <property type="component" value="Unassembled WGS sequence"/>
</dbReference>
<evidence type="ECO:0000259" key="6">
    <source>
        <dbReference type="Pfam" id="PF24807"/>
    </source>
</evidence>
<dbReference type="eggNOG" id="KOG0305">
    <property type="taxonomic scope" value="Eukaryota"/>
</dbReference>
<feature type="region of interest" description="Disordered" evidence="5">
    <location>
        <begin position="1"/>
        <end position="22"/>
    </location>
</feature>
<dbReference type="InterPro" id="IPR015943">
    <property type="entry name" value="WD40/YVTN_repeat-like_dom_sf"/>
</dbReference>
<evidence type="ECO:0000256" key="1">
    <source>
        <dbReference type="ARBA" id="ARBA00006445"/>
    </source>
</evidence>
<evidence type="ECO:0000313" key="8">
    <source>
        <dbReference type="Proteomes" id="UP000018144"/>
    </source>
</evidence>
<dbReference type="PROSITE" id="PS50082">
    <property type="entry name" value="WD_REPEATS_2"/>
    <property type="match status" value="1"/>
</dbReference>
<feature type="region of interest" description="Disordered" evidence="5">
    <location>
        <begin position="51"/>
        <end position="130"/>
    </location>
</feature>
<organism evidence="7 8">
    <name type="scientific">Pyronema omphalodes (strain CBS 100304)</name>
    <name type="common">Pyronema confluens</name>
    <dbReference type="NCBI Taxonomy" id="1076935"/>
    <lineage>
        <taxon>Eukaryota</taxon>
        <taxon>Fungi</taxon>
        <taxon>Dikarya</taxon>
        <taxon>Ascomycota</taxon>
        <taxon>Pezizomycotina</taxon>
        <taxon>Pezizomycetes</taxon>
        <taxon>Pezizales</taxon>
        <taxon>Pyronemataceae</taxon>
        <taxon>Pyronema</taxon>
    </lineage>
</organism>